<accession>A0A0V0QJJ7</accession>
<comment type="caution">
    <text evidence="2">The sequence shown here is derived from an EMBL/GenBank/DDBJ whole genome shotgun (WGS) entry which is preliminary data.</text>
</comment>
<dbReference type="InParanoid" id="A0A0V0QJJ7"/>
<evidence type="ECO:0000313" key="3">
    <source>
        <dbReference type="Proteomes" id="UP000054937"/>
    </source>
</evidence>
<reference evidence="2 3" key="1">
    <citation type="journal article" date="2015" name="Sci. Rep.">
        <title>Genome of the facultative scuticociliatosis pathogen Pseudocohnilembus persalinus provides insight into its virulence through horizontal gene transfer.</title>
        <authorList>
            <person name="Xiong J."/>
            <person name="Wang G."/>
            <person name="Cheng J."/>
            <person name="Tian M."/>
            <person name="Pan X."/>
            <person name="Warren A."/>
            <person name="Jiang C."/>
            <person name="Yuan D."/>
            <person name="Miao W."/>
        </authorList>
    </citation>
    <scope>NUCLEOTIDE SEQUENCE [LARGE SCALE GENOMIC DNA]</scope>
    <source>
        <strain evidence="2">36N120E</strain>
    </source>
</reference>
<dbReference type="OrthoDB" id="284159at2759"/>
<protein>
    <submittedName>
        <fullName evidence="2">Uncharacterized protein</fullName>
    </submittedName>
</protein>
<dbReference type="EMBL" id="LDAU01000155">
    <property type="protein sequence ID" value="KRX02407.1"/>
    <property type="molecule type" value="Genomic_DNA"/>
</dbReference>
<sequence>MEYTYPQTRHLNCKHVKDQGRKTHDNNTDLGRALFYAVKQKDWTQAFFLMEQGAPFCRVYQYSKDKYYSTVSLVVKSICEARIKSGHQVLSYKFPDRLLDLFIKYDVDLKCHCTNKFTHKCPLFIALNDLQIRKEEEIFKPQNQLVKKLILNGATIKRHYNDERTYNIPWFDVDQLRNYLLSKDKAFKQERQLKNENIKNISSQQIDQMNSLKYNRGVLQNLDQQEQKIKQEEQQEQNILTFNNAIKDANQQYNSYYNVNSNGGTATFKRLKSEFHD</sequence>
<name>A0A0V0QJJ7_PSEPJ</name>
<dbReference type="AlphaFoldDB" id="A0A0V0QJJ7"/>
<organism evidence="2 3">
    <name type="scientific">Pseudocohnilembus persalinus</name>
    <name type="common">Ciliate</name>
    <dbReference type="NCBI Taxonomy" id="266149"/>
    <lineage>
        <taxon>Eukaryota</taxon>
        <taxon>Sar</taxon>
        <taxon>Alveolata</taxon>
        <taxon>Ciliophora</taxon>
        <taxon>Intramacronucleata</taxon>
        <taxon>Oligohymenophorea</taxon>
        <taxon>Scuticociliatia</taxon>
        <taxon>Philasterida</taxon>
        <taxon>Pseudocohnilembidae</taxon>
        <taxon>Pseudocohnilembus</taxon>
    </lineage>
</organism>
<keyword evidence="3" id="KW-1185">Reference proteome</keyword>
<keyword evidence="1" id="KW-0175">Coiled coil</keyword>
<gene>
    <name evidence="2" type="ORF">PPERSA_10024</name>
</gene>
<dbReference type="Proteomes" id="UP000054937">
    <property type="component" value="Unassembled WGS sequence"/>
</dbReference>
<feature type="coiled-coil region" evidence="1">
    <location>
        <begin position="215"/>
        <end position="252"/>
    </location>
</feature>
<proteinExistence type="predicted"/>
<evidence type="ECO:0000313" key="2">
    <source>
        <dbReference type="EMBL" id="KRX02407.1"/>
    </source>
</evidence>
<evidence type="ECO:0000256" key="1">
    <source>
        <dbReference type="SAM" id="Coils"/>
    </source>
</evidence>